<evidence type="ECO:0000259" key="8">
    <source>
        <dbReference type="PROSITE" id="PS50928"/>
    </source>
</evidence>
<dbReference type="CDD" id="cd06261">
    <property type="entry name" value="TM_PBP2"/>
    <property type="match status" value="1"/>
</dbReference>
<feature type="transmembrane region" description="Helical" evidence="7">
    <location>
        <begin position="246"/>
        <end position="272"/>
    </location>
</feature>
<dbReference type="Pfam" id="PF00528">
    <property type="entry name" value="BPD_transp_1"/>
    <property type="match status" value="1"/>
</dbReference>
<keyword evidence="6 7" id="KW-0472">Membrane</keyword>
<reference evidence="9" key="2">
    <citation type="submission" date="2020-09" db="EMBL/GenBank/DDBJ databases">
        <authorList>
            <person name="Sun Q."/>
            <person name="Zhou Y."/>
        </authorList>
    </citation>
    <scope>NUCLEOTIDE SEQUENCE</scope>
    <source>
        <strain evidence="9">CGMCC 1.15178</strain>
    </source>
</reference>
<dbReference type="SUPFAM" id="SSF161098">
    <property type="entry name" value="MetI-like"/>
    <property type="match status" value="1"/>
</dbReference>
<proteinExistence type="inferred from homology"/>
<dbReference type="Proteomes" id="UP000612456">
    <property type="component" value="Unassembled WGS sequence"/>
</dbReference>
<keyword evidence="5 7" id="KW-1133">Transmembrane helix</keyword>
<comment type="caution">
    <text evidence="9">The sequence shown here is derived from an EMBL/GenBank/DDBJ whole genome shotgun (WGS) entry which is preliminary data.</text>
</comment>
<name>A0A917DY14_9BACL</name>
<gene>
    <name evidence="9" type="ORF">GCM10010911_40540</name>
</gene>
<keyword evidence="2 7" id="KW-0813">Transport</keyword>
<keyword evidence="3" id="KW-1003">Cell membrane</keyword>
<feature type="transmembrane region" description="Helical" evidence="7">
    <location>
        <begin position="97"/>
        <end position="118"/>
    </location>
</feature>
<reference evidence="9" key="1">
    <citation type="journal article" date="2014" name="Int. J. Syst. Evol. Microbiol.">
        <title>Complete genome sequence of Corynebacterium casei LMG S-19264T (=DSM 44701T), isolated from a smear-ripened cheese.</title>
        <authorList>
            <consortium name="US DOE Joint Genome Institute (JGI-PGF)"/>
            <person name="Walter F."/>
            <person name="Albersmeier A."/>
            <person name="Kalinowski J."/>
            <person name="Ruckert C."/>
        </authorList>
    </citation>
    <scope>NUCLEOTIDE SEQUENCE</scope>
    <source>
        <strain evidence="9">CGMCC 1.15178</strain>
    </source>
</reference>
<dbReference type="PANTHER" id="PTHR30193">
    <property type="entry name" value="ABC TRANSPORTER PERMEASE PROTEIN"/>
    <property type="match status" value="1"/>
</dbReference>
<sequence length="283" mass="32245">MAAYLFILPAVLLVATFEYAPTLSAFYYSFTEYHLLIPEKWIGFDNYKELYQDSVFWKALRNSLMYFLIIVPLLISLPLLLALLVNLKMRGIYLFRVLYYLPVITSMVAIAIVFKYLYHPVGLINAFLDLFGLKQYELNWLLDSRTALPSVALLEVWKAMGLYMIIYLSALQSLSQELVEAAKIDGAKKLRILWHIYLPHLRPIFAVTLTLASLASIQIFTSVYVMTGGGPQNETLSLPMQIYNEAFIRLNMGYASAMGIVLFALMMVLTMINFKISRGGRGV</sequence>
<evidence type="ECO:0000313" key="10">
    <source>
        <dbReference type="Proteomes" id="UP000612456"/>
    </source>
</evidence>
<dbReference type="Gene3D" id="1.10.3720.10">
    <property type="entry name" value="MetI-like"/>
    <property type="match status" value="1"/>
</dbReference>
<evidence type="ECO:0000313" key="9">
    <source>
        <dbReference type="EMBL" id="GGD78398.1"/>
    </source>
</evidence>
<dbReference type="PANTHER" id="PTHR30193:SF44">
    <property type="entry name" value="LACTOSE TRANSPORT SYSTEM PERMEASE PROTEIN LACF"/>
    <property type="match status" value="1"/>
</dbReference>
<dbReference type="EMBL" id="BMHP01000003">
    <property type="protein sequence ID" value="GGD78398.1"/>
    <property type="molecule type" value="Genomic_DNA"/>
</dbReference>
<comment type="similarity">
    <text evidence="7">Belongs to the binding-protein-dependent transport system permease family.</text>
</comment>
<evidence type="ECO:0000256" key="7">
    <source>
        <dbReference type="RuleBase" id="RU363032"/>
    </source>
</evidence>
<protein>
    <submittedName>
        <fullName evidence="9">Sugar ABC transporter permease</fullName>
    </submittedName>
</protein>
<dbReference type="GO" id="GO:0005886">
    <property type="term" value="C:plasma membrane"/>
    <property type="evidence" value="ECO:0007669"/>
    <property type="project" value="UniProtKB-SubCell"/>
</dbReference>
<evidence type="ECO:0000256" key="1">
    <source>
        <dbReference type="ARBA" id="ARBA00004651"/>
    </source>
</evidence>
<evidence type="ECO:0000256" key="6">
    <source>
        <dbReference type="ARBA" id="ARBA00023136"/>
    </source>
</evidence>
<dbReference type="InterPro" id="IPR000515">
    <property type="entry name" value="MetI-like"/>
</dbReference>
<evidence type="ECO:0000256" key="3">
    <source>
        <dbReference type="ARBA" id="ARBA00022475"/>
    </source>
</evidence>
<evidence type="ECO:0000256" key="5">
    <source>
        <dbReference type="ARBA" id="ARBA00022989"/>
    </source>
</evidence>
<evidence type="ECO:0000256" key="4">
    <source>
        <dbReference type="ARBA" id="ARBA00022692"/>
    </source>
</evidence>
<keyword evidence="4 7" id="KW-0812">Transmembrane</keyword>
<feature type="transmembrane region" description="Helical" evidence="7">
    <location>
        <begin position="204"/>
        <end position="226"/>
    </location>
</feature>
<organism evidence="9 10">
    <name type="scientific">Paenibacillus nasutitermitis</name>
    <dbReference type="NCBI Taxonomy" id="1652958"/>
    <lineage>
        <taxon>Bacteria</taxon>
        <taxon>Bacillati</taxon>
        <taxon>Bacillota</taxon>
        <taxon>Bacilli</taxon>
        <taxon>Bacillales</taxon>
        <taxon>Paenibacillaceae</taxon>
        <taxon>Paenibacillus</taxon>
    </lineage>
</organism>
<evidence type="ECO:0000256" key="2">
    <source>
        <dbReference type="ARBA" id="ARBA00022448"/>
    </source>
</evidence>
<dbReference type="PROSITE" id="PS50928">
    <property type="entry name" value="ABC_TM1"/>
    <property type="match status" value="1"/>
</dbReference>
<dbReference type="InterPro" id="IPR051393">
    <property type="entry name" value="ABC_transporter_permease"/>
</dbReference>
<feature type="domain" description="ABC transmembrane type-1" evidence="8">
    <location>
        <begin position="60"/>
        <end position="273"/>
    </location>
</feature>
<keyword evidence="10" id="KW-1185">Reference proteome</keyword>
<dbReference type="GO" id="GO:0055085">
    <property type="term" value="P:transmembrane transport"/>
    <property type="evidence" value="ECO:0007669"/>
    <property type="project" value="InterPro"/>
</dbReference>
<accession>A0A917DY14</accession>
<dbReference type="RefSeq" id="WP_188994309.1">
    <property type="nucleotide sequence ID" value="NZ_BMHP01000003.1"/>
</dbReference>
<feature type="transmembrane region" description="Helical" evidence="7">
    <location>
        <begin position="64"/>
        <end position="85"/>
    </location>
</feature>
<dbReference type="AlphaFoldDB" id="A0A917DY14"/>
<dbReference type="InterPro" id="IPR035906">
    <property type="entry name" value="MetI-like_sf"/>
</dbReference>
<comment type="subcellular location">
    <subcellularLocation>
        <location evidence="1 7">Cell membrane</location>
        <topology evidence="1 7">Multi-pass membrane protein</topology>
    </subcellularLocation>
</comment>